<dbReference type="Gene3D" id="3.40.50.720">
    <property type="entry name" value="NAD(P)-binding Rossmann-like Domain"/>
    <property type="match status" value="1"/>
</dbReference>
<feature type="non-terminal residue" evidence="2">
    <location>
        <position position="47"/>
    </location>
</feature>
<sequence length="47" mass="5250">METPELNVVTGAFGYTGKYITRKLLSRGKRVRTLTAHPARQSPFGDQ</sequence>
<evidence type="ECO:0000313" key="2">
    <source>
        <dbReference type="EMBL" id="GFP38028.1"/>
    </source>
</evidence>
<feature type="domain" description="NAD-dependent epimerase/dehydratase" evidence="1">
    <location>
        <begin position="8"/>
        <end position="39"/>
    </location>
</feature>
<name>A0A6V8Q002_9ACTN</name>
<gene>
    <name evidence="2" type="ORF">HKBW3S44_01708</name>
</gene>
<protein>
    <recommendedName>
        <fullName evidence="1">NAD-dependent epimerase/dehydratase domain-containing protein</fullName>
    </recommendedName>
</protein>
<evidence type="ECO:0000313" key="3">
    <source>
        <dbReference type="Proteomes" id="UP000561271"/>
    </source>
</evidence>
<comment type="caution">
    <text evidence="2">The sequence shown here is derived from an EMBL/GenBank/DDBJ whole genome shotgun (WGS) entry which is preliminary data.</text>
</comment>
<accession>A0A6V8Q002</accession>
<dbReference type="SUPFAM" id="SSF51735">
    <property type="entry name" value="NAD(P)-binding Rossmann-fold domains"/>
    <property type="match status" value="1"/>
</dbReference>
<dbReference type="EMBL" id="BLSC01000284">
    <property type="protein sequence ID" value="GFP38028.1"/>
    <property type="molecule type" value="Genomic_DNA"/>
</dbReference>
<organism evidence="2 3">
    <name type="scientific">Candidatus Hakubella thermalkaliphila</name>
    <dbReference type="NCBI Taxonomy" id="2754717"/>
    <lineage>
        <taxon>Bacteria</taxon>
        <taxon>Bacillati</taxon>
        <taxon>Actinomycetota</taxon>
        <taxon>Actinomycetota incertae sedis</taxon>
        <taxon>Candidatus Hakubellales</taxon>
        <taxon>Candidatus Hakubellaceae</taxon>
        <taxon>Candidatus Hakubella</taxon>
    </lineage>
</organism>
<dbReference type="InterPro" id="IPR036291">
    <property type="entry name" value="NAD(P)-bd_dom_sf"/>
</dbReference>
<proteinExistence type="predicted"/>
<evidence type="ECO:0000259" key="1">
    <source>
        <dbReference type="Pfam" id="PF01370"/>
    </source>
</evidence>
<dbReference type="Proteomes" id="UP000561271">
    <property type="component" value="Unassembled WGS sequence"/>
</dbReference>
<dbReference type="AlphaFoldDB" id="A0A6V8Q002"/>
<dbReference type="Pfam" id="PF01370">
    <property type="entry name" value="Epimerase"/>
    <property type="match status" value="1"/>
</dbReference>
<dbReference type="InterPro" id="IPR001509">
    <property type="entry name" value="Epimerase_deHydtase"/>
</dbReference>
<reference evidence="2 3" key="1">
    <citation type="journal article" date="2020" name="Front. Microbiol.">
        <title>Single-cell genomics of novel Actinobacteria with the Wood-Ljungdahl pathway discovered in a serpentinizing system.</title>
        <authorList>
            <person name="Merino N."/>
            <person name="Kawai M."/>
            <person name="Boyd E.S."/>
            <person name="Colman D.R."/>
            <person name="McGlynn S.E."/>
            <person name="Nealson K.H."/>
            <person name="Kurokawa K."/>
            <person name="Hongoh Y."/>
        </authorList>
    </citation>
    <scope>NUCLEOTIDE SEQUENCE [LARGE SCALE GENOMIC DNA]</scope>
    <source>
        <strain evidence="2 3">S44</strain>
    </source>
</reference>